<dbReference type="EMBL" id="FMAH01000083">
    <property type="protein sequence ID" value="SCB50063.1"/>
    <property type="molecule type" value="Genomic_DNA"/>
</dbReference>
<dbReference type="Proteomes" id="UP000199435">
    <property type="component" value="Unassembled WGS sequence"/>
</dbReference>
<evidence type="ECO:0000313" key="1">
    <source>
        <dbReference type="EMBL" id="SCB50063.1"/>
    </source>
</evidence>
<name>A0A1C3XCT0_9HYPH</name>
<dbReference type="AlphaFoldDB" id="A0A1C3XCT0"/>
<organism evidence="1 2">
    <name type="scientific">Rhizobium miluonense</name>
    <dbReference type="NCBI Taxonomy" id="411945"/>
    <lineage>
        <taxon>Bacteria</taxon>
        <taxon>Pseudomonadati</taxon>
        <taxon>Pseudomonadota</taxon>
        <taxon>Alphaproteobacteria</taxon>
        <taxon>Hyphomicrobiales</taxon>
        <taxon>Rhizobiaceae</taxon>
        <taxon>Rhizobium/Agrobacterium group</taxon>
        <taxon>Rhizobium</taxon>
    </lineage>
</organism>
<gene>
    <name evidence="1" type="ORF">GA0061102_10833</name>
</gene>
<reference evidence="2" key="1">
    <citation type="submission" date="2016-08" db="EMBL/GenBank/DDBJ databases">
        <authorList>
            <person name="Varghese N."/>
            <person name="Submissions Spin"/>
        </authorList>
    </citation>
    <scope>NUCLEOTIDE SEQUENCE [LARGE SCALE GENOMIC DNA]</scope>
    <source>
        <strain evidence="2">HAMBI 2971</strain>
    </source>
</reference>
<proteinExistence type="predicted"/>
<protein>
    <submittedName>
        <fullName evidence="1">Uncharacterized protein</fullName>
    </submittedName>
</protein>
<evidence type="ECO:0000313" key="2">
    <source>
        <dbReference type="Proteomes" id="UP000199435"/>
    </source>
</evidence>
<keyword evidence="2" id="KW-1185">Reference proteome</keyword>
<sequence>MGVISLIARESAAFSGKALLACEFVSSEDLEAMKQLQAK</sequence>
<accession>A0A1C3XCT0</accession>